<feature type="chain" id="PRO_5022213044" evidence="1">
    <location>
        <begin position="28"/>
        <end position="580"/>
    </location>
</feature>
<dbReference type="InterPro" id="IPR011050">
    <property type="entry name" value="Pectin_lyase_fold/virulence"/>
</dbReference>
<keyword evidence="1" id="KW-0732">Signal</keyword>
<evidence type="ECO:0000313" key="2">
    <source>
        <dbReference type="EMBL" id="TQM40119.1"/>
    </source>
</evidence>
<accession>A0A543G242</accession>
<evidence type="ECO:0000313" key="3">
    <source>
        <dbReference type="Proteomes" id="UP000320773"/>
    </source>
</evidence>
<gene>
    <name evidence="2" type="ORF">BC670_0986</name>
</gene>
<organism evidence="2 3">
    <name type="scientific">Flavobacterium branchiophilum</name>
    <dbReference type="NCBI Taxonomy" id="55197"/>
    <lineage>
        <taxon>Bacteria</taxon>
        <taxon>Pseudomonadati</taxon>
        <taxon>Bacteroidota</taxon>
        <taxon>Flavobacteriia</taxon>
        <taxon>Flavobacteriales</taxon>
        <taxon>Flavobacteriaceae</taxon>
        <taxon>Flavobacterium</taxon>
    </lineage>
</organism>
<name>A0A543G242_9FLAO</name>
<feature type="signal peptide" evidence="1">
    <location>
        <begin position="1"/>
        <end position="27"/>
    </location>
</feature>
<proteinExistence type="predicted"/>
<reference evidence="2 3" key="1">
    <citation type="submission" date="2019-06" db="EMBL/GenBank/DDBJ databases">
        <title>Genomic Encyclopedia of Archaeal and Bacterial Type Strains, Phase II (KMG-II): from individual species to whole genera.</title>
        <authorList>
            <person name="Goeker M."/>
        </authorList>
    </citation>
    <scope>NUCLEOTIDE SEQUENCE [LARGE SCALE GENOMIC DNA]</scope>
    <source>
        <strain evidence="2 3">DSM 24789</strain>
    </source>
</reference>
<protein>
    <submittedName>
        <fullName evidence="2">Uncharacterized protein</fullName>
    </submittedName>
</protein>
<dbReference type="EMBL" id="VFPJ01000001">
    <property type="protein sequence ID" value="TQM40119.1"/>
    <property type="molecule type" value="Genomic_DNA"/>
</dbReference>
<evidence type="ECO:0000256" key="1">
    <source>
        <dbReference type="SAM" id="SignalP"/>
    </source>
</evidence>
<dbReference type="Proteomes" id="UP000320773">
    <property type="component" value="Unassembled WGS sequence"/>
</dbReference>
<dbReference type="SUPFAM" id="SSF51126">
    <property type="entry name" value="Pectin lyase-like"/>
    <property type="match status" value="1"/>
</dbReference>
<comment type="caution">
    <text evidence="2">The sequence shown here is derived from an EMBL/GenBank/DDBJ whole genome shotgun (WGS) entry which is preliminary data.</text>
</comment>
<dbReference type="RefSeq" id="WP_141841312.1">
    <property type="nucleotide sequence ID" value="NZ_VFPJ01000001.1"/>
</dbReference>
<sequence length="580" mass="63404">MKQISFSVKQMVVAMLLLFLSVSSIKAQNSSLTNATMSNQTDAVFGPVLYICSSKETNDYTKSKALAFGVPVPYSGINPNPTLGVNPHTRNSGFVLVKVGGNTSGNDDDGPINTNSGVDIIKTAGSWLYLNEAINFFLSQNYQHIIILEGEYNVNGPIVIDNTNGSTNSLAIGNITIEGEGFGTKINPAGGYTGNIFEVKSHYNTIKNLAIHIEGSGTGIYVAQDATVTANDPNGVSREIDNYHNVFDNLYIGHKALWGSTTQTDVAARGIVLDGQYKDVGYNKFSNIVIKGVHTGITFRKGAVSGARIHDNVFTNVNFARVVRGIFFDSTNLQESTQSGQLIYDDVSDNIFSNFSLQTASVTEYYVHNIYGRNNTFSNFKSADWGTYNSDIAHRAVFSIFHKAQHTTIQNSEVGRGYVEQIKDGIVDPTNTDANPTLTPSKYLQLINNYGGNSDVTYRLGNDTSDNASAISKVEVLGEFVSSHDGKNQIYAKNGRTIIGNINPNLLTQINTQDPNTDYKLIVNGKVRVRNEVYVKEAGLTWPDYVFANDYKLMPLQQVAQHIQEKGHLPNMPSATEVSK</sequence>
<dbReference type="AlphaFoldDB" id="A0A543G242"/>